<dbReference type="EMBL" id="GIFC01002367">
    <property type="protein sequence ID" value="MXU84450.1"/>
    <property type="molecule type" value="Transcribed_RNA"/>
</dbReference>
<protein>
    <submittedName>
        <fullName evidence="2">Putative secreted protein</fullName>
    </submittedName>
</protein>
<feature type="compositionally biased region" description="Low complexity" evidence="1">
    <location>
        <begin position="64"/>
        <end position="75"/>
    </location>
</feature>
<sequence length="81" mass="8650">MLLEPTRPRNMLNMPPALPLLLDCCLVFVGSSSSSSVSSSLSEYSMSLISPPTLPTHDRDSAVSNSSERPGSSPSWDKPSL</sequence>
<proteinExistence type="predicted"/>
<dbReference type="AlphaFoldDB" id="A0A6B0U6W3"/>
<accession>A0A6B0U6W3</accession>
<evidence type="ECO:0000313" key="2">
    <source>
        <dbReference type="EMBL" id="MXU84450.1"/>
    </source>
</evidence>
<name>A0A6B0U6W3_IXORI</name>
<evidence type="ECO:0000256" key="1">
    <source>
        <dbReference type="SAM" id="MobiDB-lite"/>
    </source>
</evidence>
<reference evidence="2" key="1">
    <citation type="submission" date="2019-12" db="EMBL/GenBank/DDBJ databases">
        <title>An insight into the sialome of adult female Ixodes ricinus ticks feeding for 6 days.</title>
        <authorList>
            <person name="Perner J."/>
            <person name="Ribeiro J.M.C."/>
        </authorList>
    </citation>
    <scope>NUCLEOTIDE SEQUENCE</scope>
    <source>
        <strain evidence="2">Semi-engorged</strain>
        <tissue evidence="2">Salivary glands</tissue>
    </source>
</reference>
<feature type="region of interest" description="Disordered" evidence="1">
    <location>
        <begin position="47"/>
        <end position="81"/>
    </location>
</feature>
<organism evidence="2">
    <name type="scientific">Ixodes ricinus</name>
    <name type="common">Common tick</name>
    <name type="synonym">Acarus ricinus</name>
    <dbReference type="NCBI Taxonomy" id="34613"/>
    <lineage>
        <taxon>Eukaryota</taxon>
        <taxon>Metazoa</taxon>
        <taxon>Ecdysozoa</taxon>
        <taxon>Arthropoda</taxon>
        <taxon>Chelicerata</taxon>
        <taxon>Arachnida</taxon>
        <taxon>Acari</taxon>
        <taxon>Parasitiformes</taxon>
        <taxon>Ixodida</taxon>
        <taxon>Ixodoidea</taxon>
        <taxon>Ixodidae</taxon>
        <taxon>Ixodinae</taxon>
        <taxon>Ixodes</taxon>
    </lineage>
</organism>